<evidence type="ECO:0000256" key="7">
    <source>
        <dbReference type="ARBA" id="ARBA00023136"/>
    </source>
</evidence>
<evidence type="ECO:0000313" key="10">
    <source>
        <dbReference type="Proteomes" id="UP000614469"/>
    </source>
</evidence>
<feature type="transmembrane region" description="Helical" evidence="8">
    <location>
        <begin position="209"/>
        <end position="226"/>
    </location>
</feature>
<feature type="transmembrane region" description="Helical" evidence="8">
    <location>
        <begin position="64"/>
        <end position="83"/>
    </location>
</feature>
<keyword evidence="6 8" id="KW-1133">Transmembrane helix</keyword>
<dbReference type="AlphaFoldDB" id="A0A8J6TJR1"/>
<dbReference type="InterPro" id="IPR002549">
    <property type="entry name" value="AI-2E-like"/>
</dbReference>
<dbReference type="PANTHER" id="PTHR21716:SF53">
    <property type="entry name" value="PERMEASE PERM-RELATED"/>
    <property type="match status" value="1"/>
</dbReference>
<comment type="similarity">
    <text evidence="2">Belongs to the autoinducer-2 exporter (AI-2E) (TC 2.A.86) family.</text>
</comment>
<feature type="transmembrane region" description="Helical" evidence="8">
    <location>
        <begin position="35"/>
        <end position="52"/>
    </location>
</feature>
<keyword evidence="4" id="KW-1003">Cell membrane</keyword>
<evidence type="ECO:0000256" key="2">
    <source>
        <dbReference type="ARBA" id="ARBA00009773"/>
    </source>
</evidence>
<keyword evidence="5 8" id="KW-0812">Transmembrane</keyword>
<feature type="transmembrane region" description="Helical" evidence="8">
    <location>
        <begin position="154"/>
        <end position="171"/>
    </location>
</feature>
<keyword evidence="3" id="KW-0813">Transport</keyword>
<comment type="caution">
    <text evidence="9">The sequence shown here is derived from an EMBL/GenBank/DDBJ whole genome shotgun (WGS) entry which is preliminary data.</text>
</comment>
<keyword evidence="7 8" id="KW-0472">Membrane</keyword>
<organism evidence="9 10">
    <name type="scientific">Candidatus Desulfolinea nitratireducens</name>
    <dbReference type="NCBI Taxonomy" id="2841698"/>
    <lineage>
        <taxon>Bacteria</taxon>
        <taxon>Bacillati</taxon>
        <taxon>Chloroflexota</taxon>
        <taxon>Anaerolineae</taxon>
        <taxon>Anaerolineales</taxon>
        <taxon>Anaerolineales incertae sedis</taxon>
        <taxon>Candidatus Desulfolinea</taxon>
    </lineage>
</organism>
<dbReference type="Proteomes" id="UP000614469">
    <property type="component" value="Unassembled WGS sequence"/>
</dbReference>
<gene>
    <name evidence="9" type="ORF">H8E29_16070</name>
</gene>
<proteinExistence type="inferred from homology"/>
<feature type="transmembrane region" description="Helical" evidence="8">
    <location>
        <begin position="232"/>
        <end position="259"/>
    </location>
</feature>
<evidence type="ECO:0000256" key="4">
    <source>
        <dbReference type="ARBA" id="ARBA00022475"/>
    </source>
</evidence>
<dbReference type="Pfam" id="PF01594">
    <property type="entry name" value="AI-2E_transport"/>
    <property type="match status" value="1"/>
</dbReference>
<feature type="transmembrane region" description="Helical" evidence="8">
    <location>
        <begin position="266"/>
        <end position="289"/>
    </location>
</feature>
<feature type="transmembrane region" description="Helical" evidence="8">
    <location>
        <begin position="309"/>
        <end position="339"/>
    </location>
</feature>
<evidence type="ECO:0000256" key="3">
    <source>
        <dbReference type="ARBA" id="ARBA00022448"/>
    </source>
</evidence>
<comment type="subcellular location">
    <subcellularLocation>
        <location evidence="1">Cell membrane</location>
        <topology evidence="1">Multi-pass membrane protein</topology>
    </subcellularLocation>
</comment>
<accession>A0A8J6TJR1</accession>
<name>A0A8J6TJR1_9CHLR</name>
<evidence type="ECO:0000313" key="9">
    <source>
        <dbReference type="EMBL" id="MBC8336780.1"/>
    </source>
</evidence>
<evidence type="ECO:0000256" key="8">
    <source>
        <dbReference type="SAM" id="Phobius"/>
    </source>
</evidence>
<evidence type="ECO:0000256" key="1">
    <source>
        <dbReference type="ARBA" id="ARBA00004651"/>
    </source>
</evidence>
<dbReference type="PANTHER" id="PTHR21716">
    <property type="entry name" value="TRANSMEMBRANE PROTEIN"/>
    <property type="match status" value="1"/>
</dbReference>
<sequence>MTKKWSVPARYLTLIVLGILIVALGWYMRPMFQPLVLASLIAYSMMPLVNLFKNRFRMKHKLAVNLVYFLSLGLVLASPVLFLPELIAQLQVFSNDLVSIYEQVLVLLSEPIRLGPYILDASDYLPELESSVASVLKGIPERVLHILESTSRNTAWFFVIIVAVYYLLLDWDKLRELLIRQAPEGYRRDARLIFLEIKQIWAAYLRSQLALMVIVGIVFTIAWFAIGLPGALIIGILTGVLTIIPDVGPLIASIIAIAVALLEGSLVLAISNYWFAALVLAIHLVLVNLKSIWLRPRLMGRSVHLHEGLVFIVIIAAVLIQGILSAIVIVPVLASVLVVGRYLKAGIFGLEPVLREELLEEVNAVEKANEETEQK</sequence>
<dbReference type="EMBL" id="JACNJN010000192">
    <property type="protein sequence ID" value="MBC8336780.1"/>
    <property type="molecule type" value="Genomic_DNA"/>
</dbReference>
<reference evidence="9 10" key="1">
    <citation type="submission" date="2020-08" db="EMBL/GenBank/DDBJ databases">
        <title>Bridging the membrane lipid divide: bacteria of the FCB group superphylum have the potential to synthesize archaeal ether lipids.</title>
        <authorList>
            <person name="Villanueva L."/>
            <person name="Von Meijenfeldt F.A.B."/>
            <person name="Westbye A.B."/>
            <person name="Yadav S."/>
            <person name="Hopmans E.C."/>
            <person name="Dutilh B.E."/>
            <person name="Sinninghe Damste J.S."/>
        </authorList>
    </citation>
    <scope>NUCLEOTIDE SEQUENCE [LARGE SCALE GENOMIC DNA]</scope>
    <source>
        <strain evidence="9">NIOZ-UU36</strain>
    </source>
</reference>
<evidence type="ECO:0000256" key="6">
    <source>
        <dbReference type="ARBA" id="ARBA00022989"/>
    </source>
</evidence>
<evidence type="ECO:0000256" key="5">
    <source>
        <dbReference type="ARBA" id="ARBA00022692"/>
    </source>
</evidence>
<protein>
    <submittedName>
        <fullName evidence="9">AI-2E family transporter</fullName>
    </submittedName>
</protein>
<feature type="transmembrane region" description="Helical" evidence="8">
    <location>
        <begin position="12"/>
        <end position="29"/>
    </location>
</feature>
<dbReference type="GO" id="GO:0005886">
    <property type="term" value="C:plasma membrane"/>
    <property type="evidence" value="ECO:0007669"/>
    <property type="project" value="UniProtKB-SubCell"/>
</dbReference>